<feature type="non-terminal residue" evidence="1">
    <location>
        <position position="183"/>
    </location>
</feature>
<sequence length="183" mass="20741">MVNLDSHSGMGIETAMKKGCEELSRHRQKRIVLGSTNRAALLQKLVGRNFAQKRRHDTDWATAYEDKVLKKAKEKKGTTYEKSSNLSYEVDIKGDAEKSLNYIVRRLQNRAICRGKQLFRKDATSVEEGMKPDNIAVLKEKEQRYERSDGKMAANSELLVAESLDHNPSVLNPPAAAFITTWM</sequence>
<proteinExistence type="predicted"/>
<dbReference type="AlphaFoldDB" id="A0A0H5QJT9"/>
<protein>
    <submittedName>
        <fullName evidence="1">Uncharacterized protein</fullName>
    </submittedName>
</protein>
<accession>A0A0H5QJT9</accession>
<evidence type="ECO:0000313" key="1">
    <source>
        <dbReference type="EMBL" id="CRZ02355.1"/>
    </source>
</evidence>
<name>A0A0H5QJT9_9EUKA</name>
<organism evidence="1">
    <name type="scientific">Spongospora subterranea</name>
    <dbReference type="NCBI Taxonomy" id="70186"/>
    <lineage>
        <taxon>Eukaryota</taxon>
        <taxon>Sar</taxon>
        <taxon>Rhizaria</taxon>
        <taxon>Endomyxa</taxon>
        <taxon>Phytomyxea</taxon>
        <taxon>Plasmodiophorida</taxon>
        <taxon>Plasmodiophoridae</taxon>
        <taxon>Spongospora</taxon>
    </lineage>
</organism>
<dbReference type="EMBL" id="HACM01001913">
    <property type="protein sequence ID" value="CRZ02355.1"/>
    <property type="molecule type" value="Transcribed_RNA"/>
</dbReference>
<reference evidence="1" key="1">
    <citation type="submission" date="2015-04" db="EMBL/GenBank/DDBJ databases">
        <title>The genome sequence of the plant pathogenic Rhizarian Plasmodiophora brassicae reveals insights in its biotrophic life cycle and the origin of chitin synthesis.</title>
        <authorList>
            <person name="Schwelm A."/>
            <person name="Fogelqvist J."/>
            <person name="Knaust A."/>
            <person name="Julke S."/>
            <person name="Lilja T."/>
            <person name="Dhandapani V."/>
            <person name="Bonilla-Rosso G."/>
            <person name="Karlsson M."/>
            <person name="Shevchenko A."/>
            <person name="Choi S.R."/>
            <person name="Kim H.G."/>
            <person name="Park J.Y."/>
            <person name="Lim Y.P."/>
            <person name="Ludwig-Muller J."/>
            <person name="Dixelius C."/>
        </authorList>
    </citation>
    <scope>NUCLEOTIDE SEQUENCE</scope>
    <source>
        <tissue evidence="1">Potato root galls</tissue>
    </source>
</reference>